<feature type="compositionally biased region" description="Low complexity" evidence="4">
    <location>
        <begin position="728"/>
        <end position="740"/>
    </location>
</feature>
<dbReference type="EMBL" id="BLAL01000011">
    <property type="protein sequence ID" value="GES74032.1"/>
    <property type="molecule type" value="Genomic_DNA"/>
</dbReference>
<comment type="similarity">
    <text evidence="1">Belongs to the protein-tyrosine phosphatase family. Non-receptor class myotubularin subfamily.</text>
</comment>
<dbReference type="InterPro" id="IPR029021">
    <property type="entry name" value="Prot-tyrosine_phosphatase-like"/>
</dbReference>
<feature type="binding site" evidence="3">
    <location>
        <begin position="351"/>
        <end position="357"/>
    </location>
    <ligand>
        <name>substrate</name>
    </ligand>
</feature>
<name>A0A2Z6RIY8_9GLOM</name>
<organism evidence="6 8">
    <name type="scientific">Rhizophagus clarus</name>
    <dbReference type="NCBI Taxonomy" id="94130"/>
    <lineage>
        <taxon>Eukaryota</taxon>
        <taxon>Fungi</taxon>
        <taxon>Fungi incertae sedis</taxon>
        <taxon>Mucoromycota</taxon>
        <taxon>Glomeromycotina</taxon>
        <taxon>Glomeromycetes</taxon>
        <taxon>Glomerales</taxon>
        <taxon>Glomeraceae</taxon>
        <taxon>Rhizophagus</taxon>
    </lineage>
</organism>
<dbReference type="PANTHER" id="PTHR10807">
    <property type="entry name" value="MYOTUBULARIN-RELATED"/>
    <property type="match status" value="1"/>
</dbReference>
<dbReference type="GO" id="GO:0016020">
    <property type="term" value="C:membrane"/>
    <property type="evidence" value="ECO:0007669"/>
    <property type="project" value="TreeGrafter"/>
</dbReference>
<reference evidence="7" key="2">
    <citation type="submission" date="2019-10" db="EMBL/GenBank/DDBJ databases">
        <title>Conservation and host-specific expression of non-tandemly repeated heterogenous ribosome RNA gene in arbuscular mycorrhizal fungi.</title>
        <authorList>
            <person name="Maeda T."/>
            <person name="Kobayashi Y."/>
            <person name="Nakagawa T."/>
            <person name="Ezawa T."/>
            <person name="Yamaguchi K."/>
            <person name="Bino T."/>
            <person name="Nishimoto Y."/>
            <person name="Shigenobu S."/>
            <person name="Kawaguchi M."/>
        </authorList>
    </citation>
    <scope>NUCLEOTIDE SEQUENCE</scope>
    <source>
        <strain evidence="7">HR1</strain>
    </source>
</reference>
<dbReference type="GO" id="GO:0046856">
    <property type="term" value="P:phosphatidylinositol dephosphorylation"/>
    <property type="evidence" value="ECO:0007669"/>
    <property type="project" value="TreeGrafter"/>
</dbReference>
<evidence type="ECO:0000259" key="5">
    <source>
        <dbReference type="PROSITE" id="PS51339"/>
    </source>
</evidence>
<dbReference type="SUPFAM" id="SSF50729">
    <property type="entry name" value="PH domain-like"/>
    <property type="match status" value="1"/>
</dbReference>
<feature type="active site" description="Phosphocysteine intermediate" evidence="2">
    <location>
        <position position="351"/>
    </location>
</feature>
<evidence type="ECO:0000256" key="1">
    <source>
        <dbReference type="ARBA" id="ARBA00007471"/>
    </source>
</evidence>
<dbReference type="PROSITE" id="PS00383">
    <property type="entry name" value="TYR_PHOSPHATASE_1"/>
    <property type="match status" value="1"/>
</dbReference>
<feature type="compositionally biased region" description="Polar residues" evidence="4">
    <location>
        <begin position="819"/>
        <end position="829"/>
    </location>
</feature>
<comment type="caution">
    <text evidence="6">The sequence shown here is derived from an EMBL/GenBank/DDBJ whole genome shotgun (WGS) entry which is preliminary data.</text>
</comment>
<feature type="compositionally biased region" description="Polar residues" evidence="4">
    <location>
        <begin position="880"/>
        <end position="905"/>
    </location>
</feature>
<dbReference type="InterPro" id="IPR010569">
    <property type="entry name" value="Myotubularin-like_Pase_dom"/>
</dbReference>
<evidence type="ECO:0000256" key="2">
    <source>
        <dbReference type="PIRSR" id="PIRSR630564-1"/>
    </source>
</evidence>
<dbReference type="GO" id="GO:0004438">
    <property type="term" value="F:phosphatidylinositol-3-phosphate phosphatase activity"/>
    <property type="evidence" value="ECO:0007669"/>
    <property type="project" value="TreeGrafter"/>
</dbReference>
<evidence type="ECO:0000313" key="8">
    <source>
        <dbReference type="Proteomes" id="UP000247702"/>
    </source>
</evidence>
<dbReference type="PROSITE" id="PS51339">
    <property type="entry name" value="PPASE_MYOTUBULARIN"/>
    <property type="match status" value="1"/>
</dbReference>
<feature type="compositionally biased region" description="Polar residues" evidence="4">
    <location>
        <begin position="799"/>
        <end position="809"/>
    </location>
</feature>
<dbReference type="STRING" id="94130.A0A2Z6RIY8"/>
<feature type="region of interest" description="Disordered" evidence="4">
    <location>
        <begin position="697"/>
        <end position="743"/>
    </location>
</feature>
<proteinExistence type="inferred from homology"/>
<dbReference type="InterPro" id="IPR030564">
    <property type="entry name" value="Myotubularin"/>
</dbReference>
<dbReference type="EMBL" id="BEXD01002358">
    <property type="protein sequence ID" value="GBB98034.1"/>
    <property type="molecule type" value="Genomic_DNA"/>
</dbReference>
<feature type="region of interest" description="Disordered" evidence="4">
    <location>
        <begin position="863"/>
        <end position="929"/>
    </location>
</feature>
<feature type="compositionally biased region" description="Basic and acidic residues" evidence="4">
    <location>
        <begin position="554"/>
        <end position="569"/>
    </location>
</feature>
<keyword evidence="8" id="KW-1185">Reference proteome</keyword>
<dbReference type="PANTHER" id="PTHR10807:SF128">
    <property type="entry name" value="PHOSPHATIDYLINOSITOL-3,5-BISPHOSPHATE 3-PHOSPHATASE"/>
    <property type="match status" value="1"/>
</dbReference>
<dbReference type="InterPro" id="IPR016130">
    <property type="entry name" value="Tyr_Pase_AS"/>
</dbReference>
<feature type="region of interest" description="Disordered" evidence="4">
    <location>
        <begin position="772"/>
        <end position="831"/>
    </location>
</feature>
<protein>
    <submittedName>
        <fullName evidence="7">Phosphatases II</fullName>
    </submittedName>
</protein>
<feature type="binding site" evidence="3">
    <location>
        <begin position="287"/>
        <end position="288"/>
    </location>
    <ligand>
        <name>substrate</name>
    </ligand>
</feature>
<dbReference type="SUPFAM" id="SSF52799">
    <property type="entry name" value="(Phosphotyrosine protein) phosphatases II"/>
    <property type="match status" value="1"/>
</dbReference>
<dbReference type="Pfam" id="PF06602">
    <property type="entry name" value="Myotub-related"/>
    <property type="match status" value="1"/>
</dbReference>
<dbReference type="Pfam" id="PF21098">
    <property type="entry name" value="PH-GRAM_MTMR6-like"/>
    <property type="match status" value="1"/>
</dbReference>
<reference evidence="6 8" key="1">
    <citation type="submission" date="2017-11" db="EMBL/GenBank/DDBJ databases">
        <title>The genome of Rhizophagus clarus HR1 reveals common genetic basis of auxotrophy among arbuscular mycorrhizal fungi.</title>
        <authorList>
            <person name="Kobayashi Y."/>
        </authorList>
    </citation>
    <scope>NUCLEOTIDE SEQUENCE [LARGE SCALE GENOMIC DNA]</scope>
    <source>
        <strain evidence="6 8">HR1</strain>
    </source>
</reference>
<dbReference type="Gene3D" id="2.30.29.30">
    <property type="entry name" value="Pleckstrin-homology domain (PH domain)/Phosphotyrosine-binding domain (PTB)"/>
    <property type="match status" value="1"/>
</dbReference>
<sequence length="929" mass="105041">MDFLKITKVENVQLEKSREVVVGTLHLTTHQMIFKYSNNKEELWISYPIIHTVERRPPTSSSSEPRYWPLLIKCRNFIFVTISVPVEKEAIDVFDTIQKLTCISSISQLYAFYYKPEKEFKCKDGWEVYDKRKEFTRMGVCTKSSAWRFSDVNENYTLCPTYPCMLVVPYKISDTVLNHAAKFRSKSRIPTLSYLHHNKATITRSSQPMVGIQKKRSIQDEKLIQAIFESNLTVSPNGRPVYGSTLRNLIIDARPTANAFANTAMGAGSENTEHYKNCERKFMGIENIHVMRESLNKIVDILQIADSQGSPIKKYQLDKSNWLKHISTLLASTYEIIKTVNVNASHVLIHCSDGWDRTAQLTSISELCLDPYYRTFRGFQVLVEKEWVSFGHKFSDRSGHLSNERYFVNMSNTNAAGSAFNSVQNKFYKQSHVREISPVFHQFLDCIYQLFQQNPTRFEFNEDFLIGLHYHCYSCQFGTFLFNCEKERKEYNVTKKTYSVWDYFNSDRELYLNPHYCGEEEDRTSKEDMGVLYPDTKNLKYWAKLFKRDDEELNGNREEMSEEKSEEGFGARLRWRSDNNSSPKLGSPSIMTDPLGAVEVANSNNDNEIWNTTPIISNISISSPIGKTTSDIDIGSDPWNDKSNDYIIKKDIPFFEEDKETNIQDMFKTAFKSVYSNVSNVATNVANMANKINLDLDSNSPSIKNINGDNGITTPKEELEESDYNNKSSTPSTPGTPGTPKIREMISFGSTVNNNNEIIEINNSNGKSFPVPYLSSKKESNRNSFPSLGIRTTPPTSPRLHTNSGSSTPIYEKPLLSNGYDSGSSSPKSKINGLNELEKSLMIATNTSINPSGLGLGLNFGSSGNNSSNSSNSPSRSNSIGANMSLGGSKNNSPLSTPSIQNSPSILKPQDKMKELPHPLYNVDPLSSP</sequence>
<feature type="compositionally biased region" description="Low complexity" evidence="4">
    <location>
        <begin position="863"/>
        <end position="879"/>
    </location>
</feature>
<evidence type="ECO:0000256" key="4">
    <source>
        <dbReference type="SAM" id="MobiDB-lite"/>
    </source>
</evidence>
<dbReference type="InterPro" id="IPR011993">
    <property type="entry name" value="PH-like_dom_sf"/>
</dbReference>
<dbReference type="Proteomes" id="UP000247702">
    <property type="component" value="Unassembled WGS sequence"/>
</dbReference>
<feature type="region of interest" description="Disordered" evidence="4">
    <location>
        <begin position="554"/>
        <end position="591"/>
    </location>
</feature>
<dbReference type="GO" id="GO:0005737">
    <property type="term" value="C:cytoplasm"/>
    <property type="evidence" value="ECO:0007669"/>
    <property type="project" value="TreeGrafter"/>
</dbReference>
<dbReference type="Proteomes" id="UP000615446">
    <property type="component" value="Unassembled WGS sequence"/>
</dbReference>
<evidence type="ECO:0000313" key="7">
    <source>
        <dbReference type="EMBL" id="GES74032.1"/>
    </source>
</evidence>
<dbReference type="AlphaFoldDB" id="A0A2Z6RIY8"/>
<dbReference type="InterPro" id="IPR048994">
    <property type="entry name" value="PH-GRAM_MTMR6-9"/>
</dbReference>
<gene>
    <name evidence="7" type="ORF">RCL2_000153200</name>
    <name evidence="6" type="ORF">RclHR1_03120019</name>
</gene>
<feature type="domain" description="Myotubularin phosphatase" evidence="5">
    <location>
        <begin position="125"/>
        <end position="546"/>
    </location>
</feature>
<evidence type="ECO:0000256" key="3">
    <source>
        <dbReference type="PIRSR" id="PIRSR630564-2"/>
    </source>
</evidence>
<dbReference type="OrthoDB" id="271628at2759"/>
<accession>A0A2Z6RIY8</accession>
<feature type="compositionally biased region" description="Polar residues" evidence="4">
    <location>
        <begin position="697"/>
        <end position="713"/>
    </location>
</feature>
<evidence type="ECO:0000313" key="6">
    <source>
        <dbReference type="EMBL" id="GBB98034.1"/>
    </source>
</evidence>